<evidence type="ECO:0000259" key="1">
    <source>
        <dbReference type="Pfam" id="PF13173"/>
    </source>
</evidence>
<dbReference type="SUPFAM" id="SSF52540">
    <property type="entry name" value="P-loop containing nucleoside triphosphate hydrolases"/>
    <property type="match status" value="1"/>
</dbReference>
<dbReference type="PANTHER" id="PTHR33295">
    <property type="entry name" value="ATPASE"/>
    <property type="match status" value="1"/>
</dbReference>
<dbReference type="GeneID" id="72467613"/>
<sequence length="402" mass="46240">MGNIIRKPYLDKIEQAFGKDTIIVLVGQRRIGKSYLLRQLRDEKAKDGSNNIIFVDKEKKDFDAIRDYRDLNAFIDEHRVEGKTNYILVDEIQDIEEFERTVRSYREEPDTEIVITGSNSLMLSSELTTLIGGRYKEIYIQALSYNEFLTFHQLPDNDESLSEYINLGGLPGLQKIGLDENDAREYQQDVLNTVLLKDVIMRNNIRNPVFLENLVRFLADNTGKIISANSISKFMRGQGQKITSTAVINYIKALCETYVIHKVSRYDIHGKRLFETNDKYYFEDNGIRNCLGGGNREGDIEKVMENVVYNHLVRLGYEVTVGQLQASEIDFVCSKPTGERVYVQVAYIIADDATRQREFGNLRAINDNYPKYVISMTPLVNRNDDNGIIHLNLRKFLTEGLV</sequence>
<dbReference type="RefSeq" id="WP_223926350.1">
    <property type="nucleotide sequence ID" value="NZ_BPTU01000001.1"/>
</dbReference>
<keyword evidence="4" id="KW-1185">Reference proteome</keyword>
<organism evidence="3 4">
    <name type="scientific">Prevotella lacticifex</name>
    <dbReference type="NCBI Taxonomy" id="2854755"/>
    <lineage>
        <taxon>Bacteria</taxon>
        <taxon>Pseudomonadati</taxon>
        <taxon>Bacteroidota</taxon>
        <taxon>Bacteroidia</taxon>
        <taxon>Bacteroidales</taxon>
        <taxon>Prevotellaceae</taxon>
        <taxon>Prevotella</taxon>
    </lineage>
</organism>
<dbReference type="Proteomes" id="UP000825483">
    <property type="component" value="Unassembled WGS sequence"/>
</dbReference>
<evidence type="ECO:0000313" key="3">
    <source>
        <dbReference type="EMBL" id="GJG58356.1"/>
    </source>
</evidence>
<dbReference type="AlphaFoldDB" id="A0A9R1CVU3"/>
<dbReference type="Gene3D" id="3.40.50.300">
    <property type="entry name" value="P-loop containing nucleotide triphosphate hydrolases"/>
    <property type="match status" value="1"/>
</dbReference>
<dbReference type="Pfam" id="PF13173">
    <property type="entry name" value="AAA_14"/>
    <property type="match status" value="1"/>
</dbReference>
<dbReference type="PANTHER" id="PTHR33295:SF20">
    <property type="entry name" value="ATPASE"/>
    <property type="match status" value="1"/>
</dbReference>
<name>A0A9R1CVU3_9BACT</name>
<dbReference type="InterPro" id="IPR041682">
    <property type="entry name" value="AAA_14"/>
</dbReference>
<dbReference type="InterPro" id="IPR027417">
    <property type="entry name" value="P-loop_NTPase"/>
</dbReference>
<feature type="domain" description="AAA" evidence="1">
    <location>
        <begin position="20"/>
        <end position="149"/>
    </location>
</feature>
<protein>
    <submittedName>
        <fullName evidence="3">ATPase</fullName>
    </submittedName>
</protein>
<accession>A0A9R1CVU3</accession>
<evidence type="ECO:0000259" key="2">
    <source>
        <dbReference type="Pfam" id="PF13635"/>
    </source>
</evidence>
<feature type="domain" description="DUF4143" evidence="2">
    <location>
        <begin position="197"/>
        <end position="346"/>
    </location>
</feature>
<dbReference type="Pfam" id="PF13635">
    <property type="entry name" value="DUF4143"/>
    <property type="match status" value="1"/>
</dbReference>
<evidence type="ECO:0000313" key="4">
    <source>
        <dbReference type="Proteomes" id="UP000825483"/>
    </source>
</evidence>
<dbReference type="EMBL" id="BPUB01000001">
    <property type="protein sequence ID" value="GJG58356.1"/>
    <property type="molecule type" value="Genomic_DNA"/>
</dbReference>
<proteinExistence type="predicted"/>
<dbReference type="InterPro" id="IPR025420">
    <property type="entry name" value="DUF4143"/>
</dbReference>
<reference evidence="3" key="1">
    <citation type="journal article" date="2022" name="Int. J. Syst. Evol. Microbiol.">
        <title>Prevotella lacticifex sp. nov., isolated from the rumen of cows.</title>
        <authorList>
            <person name="Shinkai T."/>
            <person name="Ikeyama N."/>
            <person name="Kumagai M."/>
            <person name="Ohmori H."/>
            <person name="Sakamoto M."/>
            <person name="Ohkuma M."/>
            <person name="Mitsumori M."/>
        </authorList>
    </citation>
    <scope>NUCLEOTIDE SEQUENCE</scope>
    <source>
        <strain evidence="3">R5076</strain>
    </source>
</reference>
<comment type="caution">
    <text evidence="3">The sequence shown here is derived from an EMBL/GenBank/DDBJ whole genome shotgun (WGS) entry which is preliminary data.</text>
</comment>
<gene>
    <name evidence="3" type="ORF">PRLR5076_12070</name>
</gene>